<protein>
    <submittedName>
        <fullName evidence="1">Uncharacterized protein</fullName>
    </submittedName>
</protein>
<evidence type="ECO:0000313" key="2">
    <source>
        <dbReference type="Proteomes" id="UP000054721"/>
    </source>
</evidence>
<name>A0A0V1LGZ1_9BILA</name>
<reference evidence="1 2" key="1">
    <citation type="submission" date="2015-05" db="EMBL/GenBank/DDBJ databases">
        <title>Evolution of Trichinella species and genotypes.</title>
        <authorList>
            <person name="Korhonen P.K."/>
            <person name="Edoardo P."/>
            <person name="Giuseppe L.R."/>
            <person name="Gasser R.B."/>
        </authorList>
    </citation>
    <scope>NUCLEOTIDE SEQUENCE [LARGE SCALE GENOMIC DNA]</scope>
    <source>
        <strain evidence="1">ISS10</strain>
    </source>
</reference>
<evidence type="ECO:0000313" key="1">
    <source>
        <dbReference type="EMBL" id="KRZ58824.1"/>
    </source>
</evidence>
<dbReference type="AlphaFoldDB" id="A0A0V1LGZ1"/>
<dbReference type="Proteomes" id="UP000054721">
    <property type="component" value="Unassembled WGS sequence"/>
</dbReference>
<sequence>MKIQQEEDDTEIVNNNTDGIAVAVSAVAEIAAIAAHHIPSHHSTAAAAAAAAAAATATATATAATVTAAAINLT</sequence>
<proteinExistence type="predicted"/>
<comment type="caution">
    <text evidence="1">The sequence shown here is derived from an EMBL/GenBank/DDBJ whole genome shotgun (WGS) entry which is preliminary data.</text>
</comment>
<gene>
    <name evidence="1" type="ORF">T02_9562</name>
</gene>
<keyword evidence="2" id="KW-1185">Reference proteome</keyword>
<dbReference type="EMBL" id="JYDW01000051">
    <property type="protein sequence ID" value="KRZ58824.1"/>
    <property type="molecule type" value="Genomic_DNA"/>
</dbReference>
<organism evidence="1 2">
    <name type="scientific">Trichinella nativa</name>
    <dbReference type="NCBI Taxonomy" id="6335"/>
    <lineage>
        <taxon>Eukaryota</taxon>
        <taxon>Metazoa</taxon>
        <taxon>Ecdysozoa</taxon>
        <taxon>Nematoda</taxon>
        <taxon>Enoplea</taxon>
        <taxon>Dorylaimia</taxon>
        <taxon>Trichinellida</taxon>
        <taxon>Trichinellidae</taxon>
        <taxon>Trichinella</taxon>
    </lineage>
</organism>
<accession>A0A0V1LGZ1</accession>